<dbReference type="Proteomes" id="UP001487740">
    <property type="component" value="Unassembled WGS sequence"/>
</dbReference>
<evidence type="ECO:0008006" key="4">
    <source>
        <dbReference type="Google" id="ProtNLM"/>
    </source>
</evidence>
<keyword evidence="3" id="KW-1185">Reference proteome</keyword>
<dbReference type="EMBL" id="JARAKH010000022">
    <property type="protein sequence ID" value="KAK8392608.1"/>
    <property type="molecule type" value="Genomic_DNA"/>
</dbReference>
<comment type="caution">
    <text evidence="2">The sequence shown here is derived from an EMBL/GenBank/DDBJ whole genome shotgun (WGS) entry which is preliminary data.</text>
</comment>
<evidence type="ECO:0000256" key="1">
    <source>
        <dbReference type="SAM" id="MobiDB-lite"/>
    </source>
</evidence>
<dbReference type="AlphaFoldDB" id="A0AAW0TXV6"/>
<name>A0AAW0TXV6_SCYPA</name>
<feature type="region of interest" description="Disordered" evidence="1">
    <location>
        <begin position="154"/>
        <end position="244"/>
    </location>
</feature>
<feature type="compositionally biased region" description="Pro residues" evidence="1">
    <location>
        <begin position="88"/>
        <end position="98"/>
    </location>
</feature>
<feature type="region of interest" description="Disordered" evidence="1">
    <location>
        <begin position="81"/>
        <end position="102"/>
    </location>
</feature>
<proteinExistence type="predicted"/>
<accession>A0AAW0TXV6</accession>
<feature type="compositionally biased region" description="Low complexity" evidence="1">
    <location>
        <begin position="157"/>
        <end position="187"/>
    </location>
</feature>
<sequence length="483" mass="53781">MSSSAHQLIARRNLSGYTPYRWCAVCRKATSKAAHVSCEDDSWPNLCHTGCLGDNPVYRCAETGLLREQANIQDPVTFVDREADPSSQPLPPPLPLPPRQWNTTGGYSQQYIVSRTPTPALLYTCLPSYKFRLKHLHLADAQYCNLHTEPNPHQYLASSTTDSPSRTRTSPAPAVPASSTSTAGNTTTRKKKKKYKKKNRSSEVRGASTTQGAGPPRRQTPAKPTQISRYCNRKGHSTEDCHTRTAELRQERLLRQVLAEGGYLAAASPSVTPHLQPFPQSRPFSAQPVNWGHTQGWQWIPPSLRYPQLNPVTPLQAGPQLPPTWEGVQAQQLGVDVPPQLEVMFFRVVLANHSALLLCATYRLPRQGPDSLLYLKEAPDVLLVTHRCQHILLVGDLNHHLERDAYENLLTVQGLKDHVTFPTHERGGILDPVISDLEEDTLSCHQLGLVGSSYHHAVLTQVDMGVARDEATTRTVWLWDRAD</sequence>
<organism evidence="2 3">
    <name type="scientific">Scylla paramamosain</name>
    <name type="common">Mud crab</name>
    <dbReference type="NCBI Taxonomy" id="85552"/>
    <lineage>
        <taxon>Eukaryota</taxon>
        <taxon>Metazoa</taxon>
        <taxon>Ecdysozoa</taxon>
        <taxon>Arthropoda</taxon>
        <taxon>Crustacea</taxon>
        <taxon>Multicrustacea</taxon>
        <taxon>Malacostraca</taxon>
        <taxon>Eumalacostraca</taxon>
        <taxon>Eucarida</taxon>
        <taxon>Decapoda</taxon>
        <taxon>Pleocyemata</taxon>
        <taxon>Brachyura</taxon>
        <taxon>Eubrachyura</taxon>
        <taxon>Portunoidea</taxon>
        <taxon>Portunidae</taxon>
        <taxon>Portuninae</taxon>
        <taxon>Scylla</taxon>
    </lineage>
</organism>
<evidence type="ECO:0000313" key="2">
    <source>
        <dbReference type="EMBL" id="KAK8392608.1"/>
    </source>
</evidence>
<gene>
    <name evidence="2" type="ORF">O3P69_014788</name>
</gene>
<protein>
    <recommendedName>
        <fullName evidence="4">Endonuclease/exonuclease/phosphatase domain-containing protein</fullName>
    </recommendedName>
</protein>
<reference evidence="2 3" key="1">
    <citation type="submission" date="2023-03" db="EMBL/GenBank/DDBJ databases">
        <title>High-quality genome of Scylla paramamosain provides insights in environmental adaptation.</title>
        <authorList>
            <person name="Zhang L."/>
        </authorList>
    </citation>
    <scope>NUCLEOTIDE SEQUENCE [LARGE SCALE GENOMIC DNA]</scope>
    <source>
        <strain evidence="2">LZ_2023a</strain>
        <tissue evidence="2">Muscle</tissue>
    </source>
</reference>
<feature type="compositionally biased region" description="Basic residues" evidence="1">
    <location>
        <begin position="188"/>
        <end position="199"/>
    </location>
</feature>
<evidence type="ECO:0000313" key="3">
    <source>
        <dbReference type="Proteomes" id="UP001487740"/>
    </source>
</evidence>